<evidence type="ECO:0000313" key="2">
    <source>
        <dbReference type="Proteomes" id="UP000700334"/>
    </source>
</evidence>
<accession>A0A8J5ZJC8</accession>
<sequence>MAAREKEYGHLCGESSPLCAREGPGGLFLQIYWHLGELELERCHDLLPFPSIYFKDVHMLRRLQFMEGLHSPGLRELSRGLLGGTNLLQEGLFLIPISSGSRQGLKDNLQKAGMSV</sequence>
<organism evidence="1 2">
    <name type="scientific">Galemys pyrenaicus</name>
    <name type="common">Iberian desman</name>
    <name type="synonym">Pyrenean desman</name>
    <dbReference type="NCBI Taxonomy" id="202257"/>
    <lineage>
        <taxon>Eukaryota</taxon>
        <taxon>Metazoa</taxon>
        <taxon>Chordata</taxon>
        <taxon>Craniata</taxon>
        <taxon>Vertebrata</taxon>
        <taxon>Euteleostomi</taxon>
        <taxon>Mammalia</taxon>
        <taxon>Eutheria</taxon>
        <taxon>Laurasiatheria</taxon>
        <taxon>Eulipotyphla</taxon>
        <taxon>Talpidae</taxon>
        <taxon>Galemys</taxon>
    </lineage>
</organism>
<name>A0A8J5ZJC8_GALPY</name>
<comment type="caution">
    <text evidence="1">The sequence shown here is derived from an EMBL/GenBank/DDBJ whole genome shotgun (WGS) entry which is preliminary data.</text>
</comment>
<feature type="non-terminal residue" evidence="1">
    <location>
        <position position="1"/>
    </location>
</feature>
<proteinExistence type="predicted"/>
<keyword evidence="2" id="KW-1185">Reference proteome</keyword>
<protein>
    <submittedName>
        <fullName evidence="1">Uncharacterized protein</fullName>
    </submittedName>
</protein>
<dbReference type="EMBL" id="JAGFMF010012185">
    <property type="protein sequence ID" value="KAG8506099.1"/>
    <property type="molecule type" value="Genomic_DNA"/>
</dbReference>
<evidence type="ECO:0000313" key="1">
    <source>
        <dbReference type="EMBL" id="KAG8506099.1"/>
    </source>
</evidence>
<dbReference type="Proteomes" id="UP000700334">
    <property type="component" value="Unassembled WGS sequence"/>
</dbReference>
<gene>
    <name evidence="1" type="ORF">J0S82_010506</name>
</gene>
<reference evidence="1" key="1">
    <citation type="journal article" date="2021" name="Evol. Appl.">
        <title>The genome of the Pyrenean desman and the effects of bottlenecks and inbreeding on the genomic landscape of an endangered species.</title>
        <authorList>
            <person name="Escoda L."/>
            <person name="Castresana J."/>
        </authorList>
    </citation>
    <scope>NUCLEOTIDE SEQUENCE</scope>
    <source>
        <strain evidence="1">IBE-C5619</strain>
    </source>
</reference>
<dbReference type="AlphaFoldDB" id="A0A8J5ZJC8"/>